<dbReference type="Pfam" id="PF03150">
    <property type="entry name" value="CCP_MauG"/>
    <property type="match status" value="1"/>
</dbReference>
<dbReference type="EC" id="1.11.1.5" evidence="10"/>
<evidence type="ECO:0000259" key="9">
    <source>
        <dbReference type="PROSITE" id="PS51007"/>
    </source>
</evidence>
<keyword evidence="2 8" id="KW-0349">Heme</keyword>
<organism evidence="10 11">
    <name type="scientific">Flavobacterium arundinis</name>
    <dbReference type="NCBI Taxonomy" id="3139143"/>
    <lineage>
        <taxon>Bacteria</taxon>
        <taxon>Pseudomonadati</taxon>
        <taxon>Bacteroidota</taxon>
        <taxon>Flavobacteriia</taxon>
        <taxon>Flavobacteriales</taxon>
        <taxon>Flavobacteriaceae</taxon>
        <taxon>Flavobacterium</taxon>
    </lineage>
</organism>
<dbReference type="GO" id="GO:0004130">
    <property type="term" value="F:cytochrome-c peroxidase activity"/>
    <property type="evidence" value="ECO:0007669"/>
    <property type="project" value="UniProtKB-EC"/>
</dbReference>
<evidence type="ECO:0000256" key="1">
    <source>
        <dbReference type="ARBA" id="ARBA00004418"/>
    </source>
</evidence>
<dbReference type="InterPro" id="IPR009056">
    <property type="entry name" value="Cyt_c-like_dom"/>
</dbReference>
<dbReference type="Pfam" id="PF00034">
    <property type="entry name" value="Cytochrom_C"/>
    <property type="match status" value="1"/>
</dbReference>
<evidence type="ECO:0000313" key="11">
    <source>
        <dbReference type="Proteomes" id="UP001464555"/>
    </source>
</evidence>
<keyword evidence="5" id="KW-0574">Periplasm</keyword>
<accession>A0ABU9HUG0</accession>
<dbReference type="Proteomes" id="UP001464555">
    <property type="component" value="Unassembled WGS sequence"/>
</dbReference>
<dbReference type="Gene3D" id="1.10.760.10">
    <property type="entry name" value="Cytochrome c-like domain"/>
    <property type="match status" value="2"/>
</dbReference>
<dbReference type="InterPro" id="IPR051395">
    <property type="entry name" value="Cytochrome_c_Peroxidase/MauG"/>
</dbReference>
<sequence length="346" mass="38511">MRTKYFLWLALPFLWGCENNDDGEYTNLPLDLRVPSNFPELAYDIGANPPTEKGFELGKKLFYEGRLASDGLVSCGFCHIQQNAFTHHGHTVSHGVNNAVGTRNTPPIQNLAFQNVFMWDGATAHLDLQPIIPMTSPLEMDGDLNAILAMLKADPEYRKLFAQAFPEEGITTENMLKALSQFMVMAVSSNSKFDKYRRNEPGGALTADEMAGYAVFNAKCATCHATDLMTDNSFRNNGLAVNPLVNDVGRYRVTQLAGDYYKFKVPSLRNVEKTAPYMHDGRFGSLEAVLNHYTSGITDSPTLDPLLHQGGVLGIALNETEKEQVIAFLKTLTDDQYITDNRFSEF</sequence>
<dbReference type="PROSITE" id="PS51007">
    <property type="entry name" value="CYTC"/>
    <property type="match status" value="2"/>
</dbReference>
<dbReference type="PANTHER" id="PTHR30600:SF10">
    <property type="entry name" value="BLL6722 PROTEIN"/>
    <property type="match status" value="1"/>
</dbReference>
<dbReference type="PANTHER" id="PTHR30600">
    <property type="entry name" value="CYTOCHROME C PEROXIDASE-RELATED"/>
    <property type="match status" value="1"/>
</dbReference>
<proteinExistence type="predicted"/>
<evidence type="ECO:0000313" key="10">
    <source>
        <dbReference type="EMBL" id="MEL1243353.1"/>
    </source>
</evidence>
<keyword evidence="4" id="KW-0732">Signal</keyword>
<evidence type="ECO:0000256" key="5">
    <source>
        <dbReference type="ARBA" id="ARBA00022764"/>
    </source>
</evidence>
<name>A0ABU9HUG0_9FLAO</name>
<feature type="domain" description="Cytochrome c" evidence="9">
    <location>
        <begin position="53"/>
        <end position="155"/>
    </location>
</feature>
<protein>
    <submittedName>
        <fullName evidence="10">Cytochrome c peroxidase</fullName>
        <ecNumber evidence="10">1.11.1.5</ecNumber>
    </submittedName>
</protein>
<keyword evidence="6 10" id="KW-0560">Oxidoreductase</keyword>
<evidence type="ECO:0000256" key="6">
    <source>
        <dbReference type="ARBA" id="ARBA00023002"/>
    </source>
</evidence>
<keyword evidence="3 8" id="KW-0479">Metal-binding</keyword>
<keyword evidence="7 8" id="KW-0408">Iron</keyword>
<evidence type="ECO:0000256" key="8">
    <source>
        <dbReference type="PROSITE-ProRule" id="PRU00433"/>
    </source>
</evidence>
<dbReference type="InterPro" id="IPR026259">
    <property type="entry name" value="MauG/Cytc_peroxidase"/>
</dbReference>
<dbReference type="RefSeq" id="WP_341695674.1">
    <property type="nucleotide sequence ID" value="NZ_JBBYHR010000002.1"/>
</dbReference>
<dbReference type="EMBL" id="JBBYHR010000002">
    <property type="protein sequence ID" value="MEL1243353.1"/>
    <property type="molecule type" value="Genomic_DNA"/>
</dbReference>
<comment type="caution">
    <text evidence="10">The sequence shown here is derived from an EMBL/GenBank/DDBJ whole genome shotgun (WGS) entry which is preliminary data.</text>
</comment>
<keyword evidence="10" id="KW-0575">Peroxidase</keyword>
<dbReference type="PIRSF" id="PIRSF000294">
    <property type="entry name" value="Cytochrome-c_peroxidase"/>
    <property type="match status" value="1"/>
</dbReference>
<evidence type="ECO:0000256" key="2">
    <source>
        <dbReference type="ARBA" id="ARBA00022617"/>
    </source>
</evidence>
<dbReference type="InterPro" id="IPR036909">
    <property type="entry name" value="Cyt_c-like_dom_sf"/>
</dbReference>
<dbReference type="SUPFAM" id="SSF46626">
    <property type="entry name" value="Cytochrome c"/>
    <property type="match status" value="2"/>
</dbReference>
<keyword evidence="11" id="KW-1185">Reference proteome</keyword>
<reference evidence="10 11" key="1">
    <citation type="submission" date="2024-04" db="EMBL/GenBank/DDBJ databases">
        <title>Flavobacterium sp. DGU11 16S ribosomal RNA gene Genome sequencing and assembly.</title>
        <authorList>
            <person name="Park S."/>
        </authorList>
    </citation>
    <scope>NUCLEOTIDE SEQUENCE [LARGE SCALE GENOMIC DNA]</scope>
    <source>
        <strain evidence="10 11">DGU11</strain>
    </source>
</reference>
<evidence type="ECO:0000256" key="7">
    <source>
        <dbReference type="ARBA" id="ARBA00023004"/>
    </source>
</evidence>
<dbReference type="InterPro" id="IPR004852">
    <property type="entry name" value="Di-haem_cyt_c_peroxidsae"/>
</dbReference>
<evidence type="ECO:0000256" key="3">
    <source>
        <dbReference type="ARBA" id="ARBA00022723"/>
    </source>
</evidence>
<evidence type="ECO:0000256" key="4">
    <source>
        <dbReference type="ARBA" id="ARBA00022729"/>
    </source>
</evidence>
<feature type="domain" description="Cytochrome c" evidence="9">
    <location>
        <begin position="207"/>
        <end position="333"/>
    </location>
</feature>
<gene>
    <name evidence="10" type="ORF">AAEO56_03695</name>
</gene>
<comment type="subcellular location">
    <subcellularLocation>
        <location evidence="1">Periplasm</location>
    </subcellularLocation>
</comment>